<comment type="caution">
    <text evidence="1">The sequence shown here is derived from an EMBL/GenBank/DDBJ whole genome shotgun (WGS) entry which is preliminary data.</text>
</comment>
<organism evidence="1 2">
    <name type="scientific">Eiseniibacteriota bacterium</name>
    <dbReference type="NCBI Taxonomy" id="2212470"/>
    <lineage>
        <taxon>Bacteria</taxon>
        <taxon>Candidatus Eiseniibacteriota</taxon>
    </lineage>
</organism>
<proteinExistence type="predicted"/>
<accession>A0A938BMP3</accession>
<sequence length="153" mass="16364">MTTSPRKFLILFGAAAALLVCGGVVLGVAVQRAGMIEIDVRATSPEGCEIRGLRLPGCLVHGVLRCMPRSRIPAAYQEFASTALRRDALRGIRRALDRCPDGVLVEVESSDDKVRIEKRGRHLIVVADTPDEAVRVQVPMAAVGALLEHAAGT</sequence>
<name>A0A938BMP3_UNCEI</name>
<protein>
    <submittedName>
        <fullName evidence="1">Uncharacterized protein</fullName>
    </submittedName>
</protein>
<evidence type="ECO:0000313" key="1">
    <source>
        <dbReference type="EMBL" id="MBM3316353.1"/>
    </source>
</evidence>
<dbReference type="EMBL" id="VGIY01000007">
    <property type="protein sequence ID" value="MBM3316353.1"/>
    <property type="molecule type" value="Genomic_DNA"/>
</dbReference>
<dbReference type="Proteomes" id="UP000748308">
    <property type="component" value="Unassembled WGS sequence"/>
</dbReference>
<evidence type="ECO:0000313" key="2">
    <source>
        <dbReference type="Proteomes" id="UP000748308"/>
    </source>
</evidence>
<dbReference type="AlphaFoldDB" id="A0A938BMP3"/>
<gene>
    <name evidence="1" type="ORF">FJY75_00730</name>
</gene>
<reference evidence="1" key="1">
    <citation type="submission" date="2019-03" db="EMBL/GenBank/DDBJ databases">
        <title>Lake Tanganyika Metagenome-Assembled Genomes (MAGs).</title>
        <authorList>
            <person name="Tran P."/>
        </authorList>
    </citation>
    <scope>NUCLEOTIDE SEQUENCE</scope>
    <source>
        <strain evidence="1">M_DeepCast_400m_m2_100</strain>
    </source>
</reference>